<dbReference type="SUPFAM" id="SSF51735">
    <property type="entry name" value="NAD(P)-binding Rossmann-fold domains"/>
    <property type="match status" value="1"/>
</dbReference>
<dbReference type="EMBL" id="ANHY01000003">
    <property type="protein sequence ID" value="EKV32312.1"/>
    <property type="molecule type" value="Genomic_DNA"/>
</dbReference>
<proteinExistence type="inferred from homology"/>
<dbReference type="Pfam" id="PF00106">
    <property type="entry name" value="adh_short"/>
    <property type="match status" value="1"/>
</dbReference>
<reference evidence="4 5" key="1">
    <citation type="journal article" date="2013" name="Genome Announc.">
        <title>Draft Genome Sequence of an Alphaproteobacterium, Caenispirillum salinarum AK4(T), Isolated from a Solar Saltern.</title>
        <authorList>
            <person name="Khatri I."/>
            <person name="Singh A."/>
            <person name="Korpole S."/>
            <person name="Pinnaka A.K."/>
            <person name="Subramanian S."/>
        </authorList>
    </citation>
    <scope>NUCLEOTIDE SEQUENCE [LARGE SCALE GENOMIC DNA]</scope>
    <source>
        <strain evidence="4 5">AK4</strain>
    </source>
</reference>
<accession>K9H418</accession>
<sequence length="247" mass="26526">MTGRLQDRICLITGASRGIGRAVALRFADEGATVIALAKTQGALEELDDEIKARTGRNAVLVAEDLTDYDKIDQVGAALYQRYGRLDALVGNAGVLGMLAPVGHIGIKEWQSCMDVNVTANWRLIRAMDPLLRQSDAGRALFVTSGVAGADGRPYWGAYAASKAALECLVKTYAHEVENTTAIKANILDPGRIRTRMRATAYPGENPETLPPPEAITGTFVDMASPEWTDTAQVVKAKIEGWEKPAG</sequence>
<dbReference type="GO" id="GO:0016491">
    <property type="term" value="F:oxidoreductase activity"/>
    <property type="evidence" value="ECO:0007669"/>
    <property type="project" value="UniProtKB-KW"/>
</dbReference>
<organism evidence="4 5">
    <name type="scientific">Caenispirillum salinarum AK4</name>
    <dbReference type="NCBI Taxonomy" id="1238182"/>
    <lineage>
        <taxon>Bacteria</taxon>
        <taxon>Pseudomonadati</taxon>
        <taxon>Pseudomonadota</taxon>
        <taxon>Alphaproteobacteria</taxon>
        <taxon>Rhodospirillales</taxon>
        <taxon>Novispirillaceae</taxon>
        <taxon>Caenispirillum</taxon>
    </lineage>
</organism>
<dbReference type="InterPro" id="IPR036291">
    <property type="entry name" value="NAD(P)-bd_dom_sf"/>
</dbReference>
<evidence type="ECO:0000313" key="5">
    <source>
        <dbReference type="Proteomes" id="UP000009881"/>
    </source>
</evidence>
<dbReference type="PANTHER" id="PTHR44196">
    <property type="entry name" value="DEHYDROGENASE/REDUCTASE SDR FAMILY MEMBER 7B"/>
    <property type="match status" value="1"/>
</dbReference>
<dbReference type="AlphaFoldDB" id="K9H418"/>
<dbReference type="InterPro" id="IPR002347">
    <property type="entry name" value="SDR_fam"/>
</dbReference>
<evidence type="ECO:0000256" key="3">
    <source>
        <dbReference type="RuleBase" id="RU000363"/>
    </source>
</evidence>
<dbReference type="Gene3D" id="3.40.50.720">
    <property type="entry name" value="NAD(P)-binding Rossmann-like Domain"/>
    <property type="match status" value="1"/>
</dbReference>
<dbReference type="PANTHER" id="PTHR44196:SF4">
    <property type="entry name" value="SHORT CHAIN DEHYDROGENASE"/>
    <property type="match status" value="1"/>
</dbReference>
<dbReference type="RefSeq" id="WP_009538800.1">
    <property type="nucleotide sequence ID" value="NZ_ANHY01000003.1"/>
</dbReference>
<dbReference type="eggNOG" id="COG1028">
    <property type="taxonomic scope" value="Bacteria"/>
</dbReference>
<comment type="similarity">
    <text evidence="1 3">Belongs to the short-chain dehydrogenases/reductases (SDR) family.</text>
</comment>
<dbReference type="OrthoDB" id="9790785at2"/>
<evidence type="ECO:0000256" key="2">
    <source>
        <dbReference type="ARBA" id="ARBA00023002"/>
    </source>
</evidence>
<protein>
    <submittedName>
        <fullName evidence="4">3-oxoacyl-[acyl-carrier protein] reductase</fullName>
    </submittedName>
</protein>
<dbReference type="Proteomes" id="UP000009881">
    <property type="component" value="Unassembled WGS sequence"/>
</dbReference>
<keyword evidence="5" id="KW-1185">Reference proteome</keyword>
<evidence type="ECO:0000313" key="4">
    <source>
        <dbReference type="EMBL" id="EKV32312.1"/>
    </source>
</evidence>
<comment type="caution">
    <text evidence="4">The sequence shown here is derived from an EMBL/GenBank/DDBJ whole genome shotgun (WGS) entry which is preliminary data.</text>
</comment>
<dbReference type="PRINTS" id="PR00080">
    <property type="entry name" value="SDRFAMILY"/>
</dbReference>
<name>K9H418_9PROT</name>
<dbReference type="PRINTS" id="PR00081">
    <property type="entry name" value="GDHRDH"/>
</dbReference>
<dbReference type="GO" id="GO:0016020">
    <property type="term" value="C:membrane"/>
    <property type="evidence" value="ECO:0007669"/>
    <property type="project" value="TreeGrafter"/>
</dbReference>
<gene>
    <name evidence="4" type="ORF">C882_2390</name>
</gene>
<evidence type="ECO:0000256" key="1">
    <source>
        <dbReference type="ARBA" id="ARBA00006484"/>
    </source>
</evidence>
<dbReference type="PATRIC" id="fig|1238182.3.peg.350"/>
<keyword evidence="2" id="KW-0560">Oxidoreductase</keyword>
<dbReference type="STRING" id="1238182.C882_2390"/>